<sequence length="745" mass="76817">MSVLARWCHRHRLVTVLLWLGLLVGLGVVSGKIGTAYSSSMSLPSTESSKAMDLLKSSLPAAAGDQDTVVWHTTDGGSVTDPAVRDRMTGTLDAIAHSPGVASVSSPYGPHGAAQVSPDGRTAYAQVVFDQDAMYVPPADAEQVVKLADQARTPALDVQSGGGAIAKTERHMGGAGELIGVAAALAILLLIFRSGWAAVLPVLTGAAGVGAGVIGIGLLSHGMSLADTAPTLASLVGLGVGIDYALFVVNRHRKGLMTGLSVEESVVRALNTSGRAVVFAGATVVVALLGMLVLGIGFLNGMAIGAAVTVALTVLAAITLLPAMLGLLKLRVLSRRQRRELAGRAPLDVAGAGADAGGRAGAEGGAFTRWAHKVEARPLGKAVVALALLVAVALPVLSLRLGSSDAGNNPKSSTTRQAYDLMAQGFGPGSNGPLLLVAQSTGPQDRQALDHLVAELRTTPGVARVAELPVKPGQQVTPVSVVPTSSPQSAQTSDLITHLRQDVIPAAEQGTGLKVLVGGATATSADFADVLTGKLPLFVGIIVGLGCLLMMIAFRSVLIPLIGAVMNLLTIGVAFGAIIAVFQWGWGSEALGAGAAGPVEAFAPTMIIAILFGLSMDYQVFLISRMHEEWHRTGDNRRSVRVGHGETGLVITAAAVIMGSVFASFIFGGQRMIAEFGVGLAVAVLLDVLLVRLVLVPALMHRFGRANWWLPRWLDRVLPHVSVEGEPDQDQEPASAPQLTVVGRA</sequence>
<dbReference type="PANTHER" id="PTHR33406">
    <property type="entry name" value="MEMBRANE PROTEIN MJ1562-RELATED"/>
    <property type="match status" value="1"/>
</dbReference>
<feature type="domain" description="SSD" evidence="9">
    <location>
        <begin position="216"/>
        <end position="327"/>
    </location>
</feature>
<dbReference type="PROSITE" id="PS50156">
    <property type="entry name" value="SSD"/>
    <property type="match status" value="1"/>
</dbReference>
<reference evidence="10 11" key="1">
    <citation type="journal article" date="2019" name="Int. J. Syst. Evol. Microbiol.">
        <title>The Global Catalogue of Microorganisms (GCM) 10K type strain sequencing project: providing services to taxonomists for standard genome sequencing and annotation.</title>
        <authorList>
            <consortium name="The Broad Institute Genomics Platform"/>
            <consortium name="The Broad Institute Genome Sequencing Center for Infectious Disease"/>
            <person name="Wu L."/>
            <person name="Ma J."/>
        </authorList>
    </citation>
    <scope>NUCLEOTIDE SEQUENCE [LARGE SCALE GENOMIC DNA]</scope>
    <source>
        <strain evidence="10 11">JCM 14560</strain>
    </source>
</reference>
<dbReference type="InterPro" id="IPR050545">
    <property type="entry name" value="Mycobact_MmpL"/>
</dbReference>
<name>A0ABN3AAF6_9ACTN</name>
<feature type="transmembrane region" description="Helical" evidence="8">
    <location>
        <begin position="172"/>
        <end position="192"/>
    </location>
</feature>
<feature type="transmembrane region" description="Helical" evidence="8">
    <location>
        <begin position="199"/>
        <end position="219"/>
    </location>
</feature>
<dbReference type="Proteomes" id="UP001422759">
    <property type="component" value="Unassembled WGS sequence"/>
</dbReference>
<evidence type="ECO:0000256" key="6">
    <source>
        <dbReference type="ARBA" id="ARBA00023136"/>
    </source>
</evidence>
<feature type="transmembrane region" description="Helical" evidence="8">
    <location>
        <begin position="382"/>
        <end position="401"/>
    </location>
</feature>
<feature type="transmembrane region" description="Helical" evidence="8">
    <location>
        <begin position="647"/>
        <end position="667"/>
    </location>
</feature>
<feature type="transmembrane region" description="Helical" evidence="8">
    <location>
        <begin position="276"/>
        <end position="298"/>
    </location>
</feature>
<dbReference type="Gene3D" id="1.20.1640.10">
    <property type="entry name" value="Multidrug efflux transporter AcrB transmembrane domain"/>
    <property type="match status" value="2"/>
</dbReference>
<feature type="transmembrane region" description="Helical" evidence="8">
    <location>
        <begin position="231"/>
        <end position="249"/>
    </location>
</feature>
<dbReference type="SUPFAM" id="SSF82866">
    <property type="entry name" value="Multidrug efflux transporter AcrB transmembrane domain"/>
    <property type="match status" value="2"/>
</dbReference>
<gene>
    <name evidence="10" type="ORF">GCM10009760_59970</name>
</gene>
<evidence type="ECO:0000313" key="10">
    <source>
        <dbReference type="EMBL" id="GAA2157634.1"/>
    </source>
</evidence>
<evidence type="ECO:0000256" key="7">
    <source>
        <dbReference type="SAM" id="MobiDB-lite"/>
    </source>
</evidence>
<keyword evidence="5 8" id="KW-1133">Transmembrane helix</keyword>
<feature type="transmembrane region" description="Helical" evidence="8">
    <location>
        <begin position="535"/>
        <end position="554"/>
    </location>
</feature>
<feature type="transmembrane region" description="Helical" evidence="8">
    <location>
        <begin position="304"/>
        <end position="328"/>
    </location>
</feature>
<comment type="caution">
    <text evidence="10">The sequence shown here is derived from an EMBL/GenBank/DDBJ whole genome shotgun (WGS) entry which is preliminary data.</text>
</comment>
<feature type="transmembrane region" description="Helical" evidence="8">
    <location>
        <begin position="673"/>
        <end position="695"/>
    </location>
</feature>
<evidence type="ECO:0000259" key="9">
    <source>
        <dbReference type="PROSITE" id="PS50156"/>
    </source>
</evidence>
<feature type="transmembrane region" description="Helical" evidence="8">
    <location>
        <begin position="606"/>
        <end position="626"/>
    </location>
</feature>
<keyword evidence="4 8" id="KW-0812">Transmembrane</keyword>
<proteinExistence type="inferred from homology"/>
<keyword evidence="11" id="KW-1185">Reference proteome</keyword>
<evidence type="ECO:0000313" key="11">
    <source>
        <dbReference type="Proteomes" id="UP001422759"/>
    </source>
</evidence>
<comment type="similarity">
    <text evidence="2">Belongs to the resistance-nodulation-cell division (RND) (TC 2.A.6) family. MmpL subfamily.</text>
</comment>
<keyword evidence="3" id="KW-1003">Cell membrane</keyword>
<comment type="subcellular location">
    <subcellularLocation>
        <location evidence="1">Cell membrane</location>
        <topology evidence="1">Multi-pass membrane protein</topology>
    </subcellularLocation>
</comment>
<evidence type="ECO:0000256" key="3">
    <source>
        <dbReference type="ARBA" id="ARBA00022475"/>
    </source>
</evidence>
<evidence type="ECO:0000256" key="5">
    <source>
        <dbReference type="ARBA" id="ARBA00022989"/>
    </source>
</evidence>
<evidence type="ECO:0000256" key="1">
    <source>
        <dbReference type="ARBA" id="ARBA00004651"/>
    </source>
</evidence>
<accession>A0ABN3AAF6</accession>
<protein>
    <submittedName>
        <fullName evidence="10">MMPL family transporter</fullName>
    </submittedName>
</protein>
<evidence type="ECO:0000256" key="8">
    <source>
        <dbReference type="SAM" id="Phobius"/>
    </source>
</evidence>
<keyword evidence="6 8" id="KW-0472">Membrane</keyword>
<dbReference type="PANTHER" id="PTHR33406:SF11">
    <property type="entry name" value="MEMBRANE PROTEIN SCO6666-RELATED"/>
    <property type="match status" value="1"/>
</dbReference>
<dbReference type="EMBL" id="BAAANT010000061">
    <property type="protein sequence ID" value="GAA2157634.1"/>
    <property type="molecule type" value="Genomic_DNA"/>
</dbReference>
<dbReference type="InterPro" id="IPR000731">
    <property type="entry name" value="SSD"/>
</dbReference>
<organism evidence="10 11">
    <name type="scientific">Kitasatospora kazusensis</name>
    <dbReference type="NCBI Taxonomy" id="407974"/>
    <lineage>
        <taxon>Bacteria</taxon>
        <taxon>Bacillati</taxon>
        <taxon>Actinomycetota</taxon>
        <taxon>Actinomycetes</taxon>
        <taxon>Kitasatosporales</taxon>
        <taxon>Streptomycetaceae</taxon>
        <taxon>Kitasatospora</taxon>
    </lineage>
</organism>
<evidence type="ECO:0000256" key="2">
    <source>
        <dbReference type="ARBA" id="ARBA00010157"/>
    </source>
</evidence>
<evidence type="ECO:0000256" key="4">
    <source>
        <dbReference type="ARBA" id="ARBA00022692"/>
    </source>
</evidence>
<dbReference type="Pfam" id="PF03176">
    <property type="entry name" value="MMPL"/>
    <property type="match status" value="2"/>
</dbReference>
<dbReference type="InterPro" id="IPR004869">
    <property type="entry name" value="MMPL_dom"/>
</dbReference>
<feature type="region of interest" description="Disordered" evidence="7">
    <location>
        <begin position="724"/>
        <end position="745"/>
    </location>
</feature>
<feature type="transmembrane region" description="Helical" evidence="8">
    <location>
        <begin position="561"/>
        <end position="586"/>
    </location>
</feature>